<proteinExistence type="predicted"/>
<dbReference type="KEGG" id="plyc:GXP70_10905"/>
<keyword evidence="1" id="KW-0812">Transmembrane</keyword>
<evidence type="ECO:0000313" key="2">
    <source>
        <dbReference type="EMBL" id="QHT60396.1"/>
    </source>
</evidence>
<dbReference type="Proteomes" id="UP000476064">
    <property type="component" value="Chromosome"/>
</dbReference>
<gene>
    <name evidence="2" type="ORF">GXP70_10905</name>
</gene>
<feature type="transmembrane region" description="Helical" evidence="1">
    <location>
        <begin position="23"/>
        <end position="47"/>
    </location>
</feature>
<evidence type="ECO:0000313" key="3">
    <source>
        <dbReference type="Proteomes" id="UP000476064"/>
    </source>
</evidence>
<evidence type="ECO:0000256" key="1">
    <source>
        <dbReference type="SAM" id="Phobius"/>
    </source>
</evidence>
<sequence length="154" mass="18194">MTILIVSVVVVYAACFLIPRRLTWIEVLAATLFGLYFECMTNIFLDLKYDLYGYFNKGVDWQTLIALLGLYPSLNYLLLNLYPAGKGFLRITAYLLAWDAFSVLYEQLSRQTGVFYYNGWTWRYSAVLYPFIFLILWYHLKFTRWVISKSVPNR</sequence>
<dbReference type="RefSeq" id="WP_162356591.1">
    <property type="nucleotide sequence ID" value="NZ_CP048209.1"/>
</dbReference>
<dbReference type="AlphaFoldDB" id="A0A6C0FTA9"/>
<reference evidence="2 3" key="1">
    <citation type="submission" date="2020-01" db="EMBL/GenBank/DDBJ databases">
        <title>Paenibacillus sp. nov., isolated from tomato rhizosphere.</title>
        <authorList>
            <person name="Weon H.-Y."/>
            <person name="Lee S.A."/>
        </authorList>
    </citation>
    <scope>NUCLEOTIDE SEQUENCE [LARGE SCALE GENOMIC DNA]</scope>
    <source>
        <strain evidence="2 3">12200R-189</strain>
    </source>
</reference>
<feature type="transmembrane region" description="Helical" evidence="1">
    <location>
        <begin position="91"/>
        <end position="108"/>
    </location>
</feature>
<keyword evidence="1" id="KW-0472">Membrane</keyword>
<feature type="transmembrane region" description="Helical" evidence="1">
    <location>
        <begin position="59"/>
        <end position="79"/>
    </location>
</feature>
<dbReference type="EMBL" id="CP048209">
    <property type="protein sequence ID" value="QHT60396.1"/>
    <property type="molecule type" value="Genomic_DNA"/>
</dbReference>
<keyword evidence="3" id="KW-1185">Reference proteome</keyword>
<accession>A0A6C0FTA9</accession>
<feature type="transmembrane region" description="Helical" evidence="1">
    <location>
        <begin position="120"/>
        <end position="140"/>
    </location>
</feature>
<protein>
    <submittedName>
        <fullName evidence="2">Uncharacterized protein</fullName>
    </submittedName>
</protein>
<organism evidence="2 3">
    <name type="scientific">Paenibacillus lycopersici</name>
    <dbReference type="NCBI Taxonomy" id="2704462"/>
    <lineage>
        <taxon>Bacteria</taxon>
        <taxon>Bacillati</taxon>
        <taxon>Bacillota</taxon>
        <taxon>Bacilli</taxon>
        <taxon>Bacillales</taxon>
        <taxon>Paenibacillaceae</taxon>
        <taxon>Paenibacillus</taxon>
    </lineage>
</organism>
<name>A0A6C0FTA9_9BACL</name>
<keyword evidence="1" id="KW-1133">Transmembrane helix</keyword>